<evidence type="ECO:0008006" key="3">
    <source>
        <dbReference type="Google" id="ProtNLM"/>
    </source>
</evidence>
<name>A0A1G9P818_9EURY</name>
<organism evidence="1 2">
    <name type="scientific">Halogranum gelatinilyticum</name>
    <dbReference type="NCBI Taxonomy" id="660521"/>
    <lineage>
        <taxon>Archaea</taxon>
        <taxon>Methanobacteriati</taxon>
        <taxon>Methanobacteriota</taxon>
        <taxon>Stenosarchaea group</taxon>
        <taxon>Halobacteria</taxon>
        <taxon>Halobacteriales</taxon>
        <taxon>Haloferacaceae</taxon>
    </lineage>
</organism>
<dbReference type="PROSITE" id="PS51257">
    <property type="entry name" value="PROKAR_LIPOPROTEIN"/>
    <property type="match status" value="1"/>
</dbReference>
<evidence type="ECO:0000313" key="1">
    <source>
        <dbReference type="EMBL" id="SDL94899.1"/>
    </source>
</evidence>
<keyword evidence="2" id="KW-1185">Reference proteome</keyword>
<dbReference type="Proteomes" id="UP000199451">
    <property type="component" value="Unassembled WGS sequence"/>
</dbReference>
<sequence>MNRRALLCSLATATTAATAGCSALPPEPQVDTGDAVTDWSFERLDGEPALDDPEDPPIVVRREGRARVVVFGLLYKGNPCHESFLESLRYDPDEDTLHVTVGVREKPLWERGFGCPDSLSVANYEVGVQFRERVPERVVASERPVGGDDARTVCTGSASGPGQYCNTT</sequence>
<accession>A0A1G9P818</accession>
<reference evidence="2" key="1">
    <citation type="submission" date="2016-10" db="EMBL/GenBank/DDBJ databases">
        <authorList>
            <person name="Varghese N."/>
            <person name="Submissions S."/>
        </authorList>
    </citation>
    <scope>NUCLEOTIDE SEQUENCE [LARGE SCALE GENOMIC DNA]</scope>
    <source>
        <strain evidence="2">CGMCC 1.10119</strain>
    </source>
</reference>
<gene>
    <name evidence="1" type="ORF">SAMN04487949_0277</name>
</gene>
<protein>
    <recommendedName>
        <fullName evidence="3">Lipoprotein</fullName>
    </recommendedName>
</protein>
<proteinExistence type="predicted"/>
<dbReference type="EMBL" id="FNHL01000001">
    <property type="protein sequence ID" value="SDL94899.1"/>
    <property type="molecule type" value="Genomic_DNA"/>
</dbReference>
<dbReference type="AlphaFoldDB" id="A0A1G9P818"/>
<dbReference type="RefSeq" id="WP_089693333.1">
    <property type="nucleotide sequence ID" value="NZ_FNHL01000001.1"/>
</dbReference>
<evidence type="ECO:0000313" key="2">
    <source>
        <dbReference type="Proteomes" id="UP000199451"/>
    </source>
</evidence>